<protein>
    <submittedName>
        <fullName evidence="1">Zinc finger protein</fullName>
    </submittedName>
</protein>
<dbReference type="Proteomes" id="UP001056778">
    <property type="component" value="Chromosome 1"/>
</dbReference>
<dbReference type="EMBL" id="CM043015">
    <property type="protein sequence ID" value="KAI4470364.1"/>
    <property type="molecule type" value="Genomic_DNA"/>
</dbReference>
<reference evidence="1" key="1">
    <citation type="submission" date="2022-04" db="EMBL/GenBank/DDBJ databases">
        <title>Chromosome-scale genome assembly of Holotrichia oblita Faldermann.</title>
        <authorList>
            <person name="Rongchong L."/>
        </authorList>
    </citation>
    <scope>NUCLEOTIDE SEQUENCE</scope>
    <source>
        <strain evidence="1">81SQS9</strain>
    </source>
</reference>
<gene>
    <name evidence="1" type="ORF">MML48_1g10952</name>
</gene>
<sequence length="360" mass="41503">MSLTTSSVLTNREEQYDDWLNIDGGLEVSQPNTEEDICATIMEENNEVTIKKLTQNSDEGDDDEEEIKCPSNKEIRNALDVLHKCVTYKGNEEDFQTFTSYENFINKYLTCNKETTLDYIFSSMKAKPWDNKEAQDSTISTTTIENSEKVEEKEVLQRDEKPIIKDQTNEDIKQPSSFKDLSTILEGYQPNPADFLQINLAHSLGLAPNDPLLLETLTQGYALEEYARVLSQEHQSKILNRKQRPKKYKCPHCDVGFSNNGQLKGHIRIHTGERPFKCDEKDCGKTFTRNEELTRHKRIHSGLRPFPCSQCGKRFGRKDHLKKHTRTHMQPRGLYAVPVMLPYETWSTAAAYPYIPMYGF</sequence>
<evidence type="ECO:0000313" key="2">
    <source>
        <dbReference type="Proteomes" id="UP001056778"/>
    </source>
</evidence>
<organism evidence="1 2">
    <name type="scientific">Holotrichia oblita</name>
    <name type="common">Chafer beetle</name>
    <dbReference type="NCBI Taxonomy" id="644536"/>
    <lineage>
        <taxon>Eukaryota</taxon>
        <taxon>Metazoa</taxon>
        <taxon>Ecdysozoa</taxon>
        <taxon>Arthropoda</taxon>
        <taxon>Hexapoda</taxon>
        <taxon>Insecta</taxon>
        <taxon>Pterygota</taxon>
        <taxon>Neoptera</taxon>
        <taxon>Endopterygota</taxon>
        <taxon>Coleoptera</taxon>
        <taxon>Polyphaga</taxon>
        <taxon>Scarabaeiformia</taxon>
        <taxon>Scarabaeidae</taxon>
        <taxon>Melolonthinae</taxon>
        <taxon>Holotrichia</taxon>
    </lineage>
</organism>
<keyword evidence="2" id="KW-1185">Reference proteome</keyword>
<evidence type="ECO:0000313" key="1">
    <source>
        <dbReference type="EMBL" id="KAI4470364.1"/>
    </source>
</evidence>
<comment type="caution">
    <text evidence="1">The sequence shown here is derived from an EMBL/GenBank/DDBJ whole genome shotgun (WGS) entry which is preliminary data.</text>
</comment>
<name>A0ACB9TU43_HOLOL</name>
<accession>A0ACB9TU43</accession>
<proteinExistence type="predicted"/>